<evidence type="ECO:0000256" key="7">
    <source>
        <dbReference type="ARBA" id="ARBA00023180"/>
    </source>
</evidence>
<dbReference type="Pfam" id="PF01130">
    <property type="entry name" value="CD36"/>
    <property type="match status" value="1"/>
</dbReference>
<evidence type="ECO:0000256" key="1">
    <source>
        <dbReference type="ARBA" id="ARBA00004236"/>
    </source>
</evidence>
<keyword evidence="6 8" id="KW-0472">Membrane</keyword>
<feature type="transmembrane region" description="Helical" evidence="8">
    <location>
        <begin position="12"/>
        <end position="31"/>
    </location>
</feature>
<evidence type="ECO:0000256" key="3">
    <source>
        <dbReference type="ARBA" id="ARBA00022475"/>
    </source>
</evidence>
<evidence type="ECO:0000256" key="5">
    <source>
        <dbReference type="ARBA" id="ARBA00022989"/>
    </source>
</evidence>
<dbReference type="PANTHER" id="PTHR11923">
    <property type="entry name" value="SCAVENGER RECEPTOR CLASS B TYPE-1 SR-B1"/>
    <property type="match status" value="1"/>
</dbReference>
<evidence type="ECO:0000256" key="8">
    <source>
        <dbReference type="SAM" id="Phobius"/>
    </source>
</evidence>
<comment type="caution">
    <text evidence="9">The sequence shown here is derived from an EMBL/GenBank/DDBJ whole genome shotgun (WGS) entry which is preliminary data.</text>
</comment>
<gene>
    <name evidence="9" type="ORF">HHI36_017887</name>
</gene>
<evidence type="ECO:0000313" key="10">
    <source>
        <dbReference type="Proteomes" id="UP001516400"/>
    </source>
</evidence>
<evidence type="ECO:0000313" key="9">
    <source>
        <dbReference type="EMBL" id="KAL3280404.1"/>
    </source>
</evidence>
<dbReference type="EMBL" id="JABFTP020000124">
    <property type="protein sequence ID" value="KAL3280404.1"/>
    <property type="molecule type" value="Genomic_DNA"/>
</dbReference>
<name>A0ABD2NP42_9CUCU</name>
<keyword evidence="3" id="KW-1003">Cell membrane</keyword>
<comment type="subcellular location">
    <subcellularLocation>
        <location evidence="1">Cell membrane</location>
    </subcellularLocation>
</comment>
<keyword evidence="4 8" id="KW-0812">Transmembrane</keyword>
<keyword evidence="10" id="KW-1185">Reference proteome</keyword>
<organism evidence="9 10">
    <name type="scientific">Cryptolaemus montrouzieri</name>
    <dbReference type="NCBI Taxonomy" id="559131"/>
    <lineage>
        <taxon>Eukaryota</taxon>
        <taxon>Metazoa</taxon>
        <taxon>Ecdysozoa</taxon>
        <taxon>Arthropoda</taxon>
        <taxon>Hexapoda</taxon>
        <taxon>Insecta</taxon>
        <taxon>Pterygota</taxon>
        <taxon>Neoptera</taxon>
        <taxon>Endopterygota</taxon>
        <taxon>Coleoptera</taxon>
        <taxon>Polyphaga</taxon>
        <taxon>Cucujiformia</taxon>
        <taxon>Coccinelloidea</taxon>
        <taxon>Coccinellidae</taxon>
        <taxon>Scymninae</taxon>
        <taxon>Scymnini</taxon>
        <taxon>Cryptolaemus</taxon>
    </lineage>
</organism>
<dbReference type="InterPro" id="IPR002159">
    <property type="entry name" value="CD36_fam"/>
</dbReference>
<evidence type="ECO:0000256" key="2">
    <source>
        <dbReference type="ARBA" id="ARBA00010532"/>
    </source>
</evidence>
<proteinExistence type="inferred from homology"/>
<dbReference type="AlphaFoldDB" id="A0ABD2NP42"/>
<evidence type="ECO:0000256" key="4">
    <source>
        <dbReference type="ARBA" id="ARBA00022692"/>
    </source>
</evidence>
<accession>A0ABD2NP42</accession>
<dbReference type="PANTHER" id="PTHR11923:SF104">
    <property type="entry name" value="FI07620P"/>
    <property type="match status" value="1"/>
</dbReference>
<reference evidence="9 10" key="1">
    <citation type="journal article" date="2021" name="BMC Biol.">
        <title>Horizontally acquired antibacterial genes associated with adaptive radiation of ladybird beetles.</title>
        <authorList>
            <person name="Li H.S."/>
            <person name="Tang X.F."/>
            <person name="Huang Y.H."/>
            <person name="Xu Z.Y."/>
            <person name="Chen M.L."/>
            <person name="Du X.Y."/>
            <person name="Qiu B.Y."/>
            <person name="Chen P.T."/>
            <person name="Zhang W."/>
            <person name="Slipinski A."/>
            <person name="Escalona H.E."/>
            <person name="Waterhouse R.M."/>
            <person name="Zwick A."/>
            <person name="Pang H."/>
        </authorList>
    </citation>
    <scope>NUCLEOTIDE SEQUENCE [LARGE SCALE GENOMIC DNA]</scope>
    <source>
        <strain evidence="9">SYSU2018</strain>
    </source>
</reference>
<comment type="similarity">
    <text evidence="2">Belongs to the CD36 family.</text>
</comment>
<protein>
    <submittedName>
        <fullName evidence="9">Uncharacterized protein</fullName>
    </submittedName>
</protein>
<sequence>MKLQYKINAKILLLALIGIIMVISSYFMFVYEPLQIIVKKLLTLSPGSIYFYLWSVPPYKVYINLYLFTVTNQEKFMNGEEKLFVKEVGPYCYQEILYNTNATFNPNGTITYIPVRQLKFIPERSVGDVKTDRVITPNIPLIGISAMLRDSSMFTNLGFTMVSNTANSKSFLNITIEEYLFGYDDLLVKLANTALPTWINFERFGILDRIFALDNASNVITMTTDYKKEPPQNPMYKPEEIKRNFYVQEFNGSPGLHHWGYQDVEGNETNEANSRCNFIGGSYDGTVFPSDLTLNHEFNLYRRAFCRPVASKAVKEVVVDGMEGVEFSAKEGFLDEPSVNPDNACYCKNGKDCLPKGIASVSPCYYDIPITISQPHFLNGAPYLQKQVNGLSPNKSKHDLVFILHKRMGLPLKGNLRIQINLDVGETKYNSKTTIFNNLHIPLCWLELNVDEIPLILKIASRFAYDIGPVVQEILKFCLAIFGAAMISTSALWLLQTSKINETNSPLENLPFSRFSLRRSSEYKPIPVVTIPQEYFRPELRISK</sequence>
<dbReference type="PRINTS" id="PR01609">
    <property type="entry name" value="CD36FAMILY"/>
</dbReference>
<keyword evidence="7" id="KW-0325">Glycoprotein</keyword>
<evidence type="ECO:0000256" key="6">
    <source>
        <dbReference type="ARBA" id="ARBA00023136"/>
    </source>
</evidence>
<dbReference type="Proteomes" id="UP001516400">
    <property type="component" value="Unassembled WGS sequence"/>
</dbReference>
<keyword evidence="5 8" id="KW-1133">Transmembrane helix</keyword>
<dbReference type="GO" id="GO:0005886">
    <property type="term" value="C:plasma membrane"/>
    <property type="evidence" value="ECO:0007669"/>
    <property type="project" value="UniProtKB-SubCell"/>
</dbReference>